<keyword evidence="2" id="KW-1185">Reference proteome</keyword>
<dbReference type="AlphaFoldDB" id="A0A173MA73"/>
<name>A0A173MA73_9BACT</name>
<evidence type="ECO:0000313" key="1">
    <source>
        <dbReference type="EMBL" id="SIT31426.1"/>
    </source>
</evidence>
<gene>
    <name evidence="1" type="ORF">SAMN05421788_110166</name>
</gene>
<protein>
    <submittedName>
        <fullName evidence="1">Uncharacterized protein</fullName>
    </submittedName>
</protein>
<dbReference type="EMBL" id="FTOR01000010">
    <property type="protein sequence ID" value="SIT31426.1"/>
    <property type="molecule type" value="Genomic_DNA"/>
</dbReference>
<dbReference type="Proteomes" id="UP000186917">
    <property type="component" value="Unassembled WGS sequence"/>
</dbReference>
<sequence length="838" mass="97143">MEVYLCNFHVNIYSDVIMDIQHKRITARVRPLRYAVLFDIATCKDYNTILRIIEWYSNFWGGNTNLIIPTDGKTIPIHYWKLLKSYSPDYIYSYQISDIDEYYSNPKQFEEKYKDEINNLIKKHASRDAALQFLVAKLTATQKHDQFIIDEQLAIQIEREVKPFYASSKELIGKMRAGGHSEPNALHIHKFIYSESSTPYLITSTDYTFENVSSYVELLIRTRIGSMKTVGEYLKDRRHLRYNQNFELRYEKCTPSGVDKLFESTRYLYEEFGERISHTKPFGLEWITTKDYHPEEHMSIIIVVGRSVSDFCFYYNLRQNKRLVFWVPGLVADNLEKYEFDICTSIFDTISHQIGTYVYSTCSINFVSDSYSKLEIESQLDGMFINFGLHWRSDDIEASYTPMEMIDTSIDFRRYDFKTKDNSWIQQIYNGVSSAAIHFPAPGNLTDLYGRTGSWMVDFNVTSDDEGDRSLGYVLPSNNEVLATFFSDVFSSRKGMKHKVRNSDSAISIQVPVAEIHYPFEPGNALTTQSRVKLLDGYDIFEILFKKIGAKIAHSDKGKYMGASIELFGGLSELADTLLNDKILNIFNQFLVGDPKNIPSEERIGCFLKNENRTYLSYADFEKIAGVNSKELRGSISDFLRKKILLRGLILQCERCSYLGWYRMEEIGQQFVCNRCYSEQVYTERHWRMPEQEPGFYYKLDEMFYQGLNSNMRVPVLSLNVMKEAAKYCFIYIPEVKIWDSAGKLSEVDLLCIVDGRVVIGEAKSNGKVTPLELEKYRVICNAIEGTFLFSSGATVADEKRKNIAKMGWIKEPLIIDGRDLKITFALPQLNKWLSQIY</sequence>
<dbReference type="KEGG" id="fln:FLA_0423"/>
<evidence type="ECO:0000313" key="2">
    <source>
        <dbReference type="Proteomes" id="UP000186917"/>
    </source>
</evidence>
<reference evidence="2" key="1">
    <citation type="submission" date="2017-01" db="EMBL/GenBank/DDBJ databases">
        <authorList>
            <person name="Varghese N."/>
            <person name="Submissions S."/>
        </authorList>
    </citation>
    <scope>NUCLEOTIDE SEQUENCE [LARGE SCALE GENOMIC DNA]</scope>
    <source>
        <strain evidence="2">DSM 21054</strain>
    </source>
</reference>
<accession>A0A173MA73</accession>
<organism evidence="1 2">
    <name type="scientific">Filimonas lacunae</name>
    <dbReference type="NCBI Taxonomy" id="477680"/>
    <lineage>
        <taxon>Bacteria</taxon>
        <taxon>Pseudomonadati</taxon>
        <taxon>Bacteroidota</taxon>
        <taxon>Chitinophagia</taxon>
        <taxon>Chitinophagales</taxon>
        <taxon>Chitinophagaceae</taxon>
        <taxon>Filimonas</taxon>
    </lineage>
</organism>
<proteinExistence type="predicted"/>